<evidence type="ECO:0000313" key="2">
    <source>
        <dbReference type="Proteomes" id="UP000235371"/>
    </source>
</evidence>
<keyword evidence="2" id="KW-1185">Reference proteome</keyword>
<sequence>MASFGRLVATPASATIDTTIALANLNFDFALFKVEPQSEFKGIGSSLSPIRRHEAENGPTHVTARKLGALFEPLLPSTTALAKAYGLRATEIIQKSKIKKAVQPSLGVFANHGGVDGTSIWAAATSGQGTIRVHLLACMLARIWEAAEATSIWVEIVEERKKDIASTFDSGGSANISAYMTSQQELTRDQLANWDASARAWLRAADDVEARRQKQLELILSNVNVSVNSKSKVWESVLAAWKSAMQAVDCLICGMPQQAQTGEIFLGLSAWHLYPNILVLGTLTTPVKLNDPLVHPAGLLTLGLQSDRTGQEDGVHWSLPLAHLRYYGDPIVRTRSVTKNGSRLTLAEFLQAILGALFESWGRQGKDNEASAKFLKALKTAVLLDSSHGTQMPEDCWLDILGTAASDFLACDPTQSGRYAQLHMLGRKYSEIILGKTLFPAFAFASTGAWFGLHTGQEATIKALRVIANQLPVEAENLFIRYRVENWECCSSQFEYATAKISTSNSSQMQQHFRWIHTGSDSSHLNKSRETIKNSQVRTKSLTETYTSIGELVQPLEDQVLYEENRGQRIHRRQPHRDSGEIEQRVFHSMSNKKQQKFQKGQHFHSDKHLYKLLFGDPHEAAIYIVYDCEYKSGPVRERYKEEATAQINAAHDRLSEGVGLSNITKILTHKTGGSNSKRELAKALSWVETGYIHCLKVISTLVRVYKALPHATIDVRILQEPFREQIWVPEPPKWLLLKQASPLDETLRSYPLTRQQCFSCIIKLESSQYSIEPEKLNTVLAVSTGDSIFVASPLLCDPIETGTVNAVQRIMGNVGRAGIALLVPPRSPKVKKLGIETWDLINQNNFDGNFEDCFANTSLHLSFTGASMPLDIGFTGNCDREVYILETVVSVHEAGQWVADLDVLGSLANRRLEHDLARKPSCTNDHWEWRHTDLPGRQLISLENWSEFLDRPDSGSIFKALGNWQARLAGAVLGLAQGHRVFVVQRDVCWKCVKDRLEKGFKSKVEPAAEPSLNTAVAGPVLSEAVTIIA</sequence>
<dbReference type="Proteomes" id="UP000235371">
    <property type="component" value="Unassembled WGS sequence"/>
</dbReference>
<organism evidence="1 2">
    <name type="scientific">Hyaloscypha bicolor E</name>
    <dbReference type="NCBI Taxonomy" id="1095630"/>
    <lineage>
        <taxon>Eukaryota</taxon>
        <taxon>Fungi</taxon>
        <taxon>Dikarya</taxon>
        <taxon>Ascomycota</taxon>
        <taxon>Pezizomycotina</taxon>
        <taxon>Leotiomycetes</taxon>
        <taxon>Helotiales</taxon>
        <taxon>Hyaloscyphaceae</taxon>
        <taxon>Hyaloscypha</taxon>
        <taxon>Hyaloscypha bicolor</taxon>
    </lineage>
</organism>
<dbReference type="GeneID" id="36588328"/>
<dbReference type="AlphaFoldDB" id="A0A2J6TA78"/>
<dbReference type="EMBL" id="KZ613803">
    <property type="protein sequence ID" value="PMD59927.1"/>
    <property type="molecule type" value="Genomic_DNA"/>
</dbReference>
<name>A0A2J6TA78_9HELO</name>
<dbReference type="InParanoid" id="A0A2J6TA78"/>
<gene>
    <name evidence="1" type="ORF">K444DRAFT_612984</name>
</gene>
<accession>A0A2J6TA78</accession>
<protein>
    <submittedName>
        <fullName evidence="1">Uncharacterized protein</fullName>
    </submittedName>
</protein>
<reference evidence="1 2" key="1">
    <citation type="submission" date="2016-04" db="EMBL/GenBank/DDBJ databases">
        <title>A degradative enzymes factory behind the ericoid mycorrhizal symbiosis.</title>
        <authorList>
            <consortium name="DOE Joint Genome Institute"/>
            <person name="Martino E."/>
            <person name="Morin E."/>
            <person name="Grelet G."/>
            <person name="Kuo A."/>
            <person name="Kohler A."/>
            <person name="Daghino S."/>
            <person name="Barry K."/>
            <person name="Choi C."/>
            <person name="Cichocki N."/>
            <person name="Clum A."/>
            <person name="Copeland A."/>
            <person name="Hainaut M."/>
            <person name="Haridas S."/>
            <person name="Labutti K."/>
            <person name="Lindquist E."/>
            <person name="Lipzen A."/>
            <person name="Khouja H.-R."/>
            <person name="Murat C."/>
            <person name="Ohm R."/>
            <person name="Olson A."/>
            <person name="Spatafora J."/>
            <person name="Veneault-Fourrey C."/>
            <person name="Henrissat B."/>
            <person name="Grigoriev I."/>
            <person name="Martin F."/>
            <person name="Perotto S."/>
        </authorList>
    </citation>
    <scope>NUCLEOTIDE SEQUENCE [LARGE SCALE GENOMIC DNA]</scope>
    <source>
        <strain evidence="1 2">E</strain>
    </source>
</reference>
<evidence type="ECO:0000313" key="1">
    <source>
        <dbReference type="EMBL" id="PMD59927.1"/>
    </source>
</evidence>
<dbReference type="RefSeq" id="XP_024736831.1">
    <property type="nucleotide sequence ID" value="XM_024880251.1"/>
</dbReference>
<proteinExistence type="predicted"/>
<dbReference type="OrthoDB" id="5354164at2759"/>